<dbReference type="OrthoDB" id="9805462at2"/>
<organism evidence="4 5">
    <name type="scientific">Akkermansia glycaniphila</name>
    <dbReference type="NCBI Taxonomy" id="1679444"/>
    <lineage>
        <taxon>Bacteria</taxon>
        <taxon>Pseudomonadati</taxon>
        <taxon>Verrucomicrobiota</taxon>
        <taxon>Verrucomicrobiia</taxon>
        <taxon>Verrucomicrobiales</taxon>
        <taxon>Akkermansiaceae</taxon>
        <taxon>Akkermansia</taxon>
    </lineage>
</organism>
<evidence type="ECO:0000313" key="5">
    <source>
        <dbReference type="Proteomes" id="UP000176204"/>
    </source>
</evidence>
<keyword evidence="1 3" id="KW-0963">Cytoplasm</keyword>
<dbReference type="Proteomes" id="UP000176204">
    <property type="component" value="Chromosome I"/>
</dbReference>
<dbReference type="InterPro" id="IPR023620">
    <property type="entry name" value="SmpB"/>
</dbReference>
<proteinExistence type="inferred from homology"/>
<dbReference type="AlphaFoldDB" id="A0A1C7PEX2"/>
<evidence type="ECO:0000256" key="2">
    <source>
        <dbReference type="ARBA" id="ARBA00022884"/>
    </source>
</evidence>
<dbReference type="GO" id="GO:0003723">
    <property type="term" value="F:RNA binding"/>
    <property type="evidence" value="ECO:0007669"/>
    <property type="project" value="UniProtKB-UniRule"/>
</dbReference>
<dbReference type="Pfam" id="PF01668">
    <property type="entry name" value="SmpB"/>
    <property type="match status" value="1"/>
</dbReference>
<dbReference type="PROSITE" id="PS01317">
    <property type="entry name" value="SSRP"/>
    <property type="match status" value="1"/>
</dbReference>
<dbReference type="PANTHER" id="PTHR30308">
    <property type="entry name" value="TMRNA-BINDING COMPONENT OF TRANS-TRANSLATION TAGGING COMPLEX"/>
    <property type="match status" value="1"/>
</dbReference>
<comment type="similarity">
    <text evidence="3">Belongs to the SmpB family.</text>
</comment>
<dbReference type="NCBIfam" id="NF003843">
    <property type="entry name" value="PRK05422.1"/>
    <property type="match status" value="1"/>
</dbReference>
<dbReference type="STRING" id="1679444.PYTT_1467"/>
<comment type="subcellular location">
    <subcellularLocation>
        <location evidence="3">Cytoplasm</location>
    </subcellularLocation>
    <text evidence="3">The tmRNA-SmpB complex associates with stalled 70S ribosomes.</text>
</comment>
<name>A0A1C7PEX2_9BACT</name>
<reference evidence="5" key="1">
    <citation type="submission" date="2016-09" db="EMBL/GenBank/DDBJ databases">
        <authorList>
            <person name="Koehorst J."/>
        </authorList>
    </citation>
    <scope>NUCLEOTIDE SEQUENCE [LARGE SCALE GENOMIC DNA]</scope>
</reference>
<comment type="function">
    <text evidence="3">Required for rescue of stalled ribosomes mediated by trans-translation. Binds to transfer-messenger RNA (tmRNA), required for stable association of tmRNA with ribosomes. tmRNA and SmpB together mimic tRNA shape, replacing the anticodon stem-loop with SmpB. tmRNA is encoded by the ssrA gene; the 2 termini fold to resemble tRNA(Ala) and it encodes a 'tag peptide', a short internal open reading frame. During trans-translation Ala-aminoacylated tmRNA acts like a tRNA, entering the A-site of stalled ribosomes, displacing the stalled mRNA. The ribosome then switches to translate the ORF on the tmRNA; the nascent peptide is terminated with the 'tag peptide' encoded by the tmRNA and targeted for degradation. The ribosome is freed to recommence translation, which seems to be the essential function of trans-translation.</text>
</comment>
<sequence length="152" mass="17854">MASDISTNKKARRDYEILEQHECGLELKGTEVKSIRAGKVNISDAFARVEKGQLLLYGCDIQPWETAGEFFQHAPKRPRRMLMHKREIFKIEMKLAQKGYSLPLLRLYWKNGKVKAEIGVGKGKTFRDQRYDLKARVELREVQREVSRFNRR</sequence>
<keyword evidence="5" id="KW-1185">Reference proteome</keyword>
<evidence type="ECO:0000256" key="3">
    <source>
        <dbReference type="HAMAP-Rule" id="MF_00023"/>
    </source>
</evidence>
<dbReference type="InterPro" id="IPR000037">
    <property type="entry name" value="SsrA-bd_prot"/>
</dbReference>
<dbReference type="NCBIfam" id="TIGR00086">
    <property type="entry name" value="smpB"/>
    <property type="match status" value="1"/>
</dbReference>
<dbReference type="GO" id="GO:0005829">
    <property type="term" value="C:cytosol"/>
    <property type="evidence" value="ECO:0007669"/>
    <property type="project" value="TreeGrafter"/>
</dbReference>
<dbReference type="KEGG" id="agl:PYTT_1467"/>
<dbReference type="HAMAP" id="MF_00023">
    <property type="entry name" value="SmpB"/>
    <property type="match status" value="1"/>
</dbReference>
<dbReference type="InterPro" id="IPR020081">
    <property type="entry name" value="SsrA-bd_prot_CS"/>
</dbReference>
<evidence type="ECO:0000313" key="4">
    <source>
        <dbReference type="EMBL" id="SEH88770.1"/>
    </source>
</evidence>
<dbReference type="EMBL" id="LT629973">
    <property type="protein sequence ID" value="SEH88770.1"/>
    <property type="molecule type" value="Genomic_DNA"/>
</dbReference>
<dbReference type="CDD" id="cd09294">
    <property type="entry name" value="SmpB"/>
    <property type="match status" value="1"/>
</dbReference>
<evidence type="ECO:0000256" key="1">
    <source>
        <dbReference type="ARBA" id="ARBA00022490"/>
    </source>
</evidence>
<protein>
    <recommendedName>
        <fullName evidence="3">SsrA-binding protein</fullName>
    </recommendedName>
    <alternativeName>
        <fullName evidence="3">Small protein B</fullName>
    </alternativeName>
</protein>
<dbReference type="SUPFAM" id="SSF74982">
    <property type="entry name" value="Small protein B (SmpB)"/>
    <property type="match status" value="1"/>
</dbReference>
<dbReference type="PANTHER" id="PTHR30308:SF2">
    <property type="entry name" value="SSRA-BINDING PROTEIN"/>
    <property type="match status" value="1"/>
</dbReference>
<dbReference type="GO" id="GO:0070929">
    <property type="term" value="P:trans-translation"/>
    <property type="evidence" value="ECO:0007669"/>
    <property type="project" value="UniProtKB-UniRule"/>
</dbReference>
<gene>
    <name evidence="3" type="primary">smpB</name>
    <name evidence="4" type="ORF">PYTT_1467</name>
</gene>
<dbReference type="PATRIC" id="fig|1679444.3.peg.1470"/>
<dbReference type="Gene3D" id="2.40.280.10">
    <property type="match status" value="1"/>
</dbReference>
<dbReference type="RefSeq" id="WP_067771530.1">
    <property type="nucleotide sequence ID" value="NZ_JACVVN010000009.1"/>
</dbReference>
<accession>A0A1C7PEX2</accession>
<keyword evidence="2 3" id="KW-0694">RNA-binding</keyword>
<dbReference type="GO" id="GO:0070930">
    <property type="term" value="P:trans-translation-dependent protein tagging"/>
    <property type="evidence" value="ECO:0007669"/>
    <property type="project" value="TreeGrafter"/>
</dbReference>